<dbReference type="InterPro" id="IPR010730">
    <property type="entry name" value="HET"/>
</dbReference>
<organism evidence="3 4">
    <name type="scientific">Alternaria panax</name>
    <dbReference type="NCBI Taxonomy" id="48097"/>
    <lineage>
        <taxon>Eukaryota</taxon>
        <taxon>Fungi</taxon>
        <taxon>Dikarya</taxon>
        <taxon>Ascomycota</taxon>
        <taxon>Pezizomycotina</taxon>
        <taxon>Dothideomycetes</taxon>
        <taxon>Pleosporomycetidae</taxon>
        <taxon>Pleosporales</taxon>
        <taxon>Pleosporineae</taxon>
        <taxon>Pleosporaceae</taxon>
        <taxon>Alternaria</taxon>
        <taxon>Alternaria sect. Panax</taxon>
    </lineage>
</organism>
<sequence length="688" mass="78067">MVLCSVCSQLNITLSDTASQILGLYEEIRDRSYGSDADHGGCGGCEFFCRLLETSFSESKLLGKTVDFASTRLILNEYFYESDGKRTWMCKVDDHVLEICTEQESKDSVPEFDHKRPVPADPFDHSCFQMINSWMEECRNHAGCCTSAPVALPKRLIEIPSDPSKPLRLCITNDELDKYTILSHCWGSKGLLKLTNVLVAQFQNVIPRELLPKSFTDAIDITRRLGFRYIWIDALCIIQDNTEDWAQEAGKMSSYYGLATLMISADVAKDSSQGILNSRHVLYSPVMGKERKYCLRQRRLRWDTDITESILATRGWTAQERMLAPRILHYTEKQIIWECAEGLRHEASGVIKEKKKELEPGNIDVAFLKATIQPFVTGALQKTNSTASRRYNDELELIDTEVTKALLHQLQAWQQCVDQYSSRTLTIPTDKLYALAGVAAIVNHNGALGHYLSGSWSAYLATNLNWCRQSSEVLSSPPVYIAPSWSWASTNGAVIHPLVITPPQELLPPSEEIGKVWVSKFELKLIEQHMVFQDERYIYGAVLEGSYIVVEGACIVYEELFQLAESIYGGSPCIPKLRLDRSKLYDGPENFRGFGDSSPEEEPQSDLQTSPPPWDFCMFTVGDIWRNAKGSVDMILLQWVDEEMRVAERVGHGRMEAWMSFWMESEDPQRFDGLFQAAPWKRETVKLV</sequence>
<accession>A0AAD4I8B2</accession>
<dbReference type="PANTHER" id="PTHR33112:SF16">
    <property type="entry name" value="HETEROKARYON INCOMPATIBILITY DOMAIN-CONTAINING PROTEIN"/>
    <property type="match status" value="1"/>
</dbReference>
<name>A0AAD4I8B2_9PLEO</name>
<evidence type="ECO:0000313" key="3">
    <source>
        <dbReference type="EMBL" id="KAG9189867.1"/>
    </source>
</evidence>
<protein>
    <recommendedName>
        <fullName evidence="2">Heterokaryon incompatibility domain-containing protein</fullName>
    </recommendedName>
</protein>
<evidence type="ECO:0000259" key="2">
    <source>
        <dbReference type="Pfam" id="PF06985"/>
    </source>
</evidence>
<dbReference type="Proteomes" id="UP001199106">
    <property type="component" value="Unassembled WGS sequence"/>
</dbReference>
<gene>
    <name evidence="3" type="ORF">G6011_06735</name>
</gene>
<keyword evidence="4" id="KW-1185">Reference proteome</keyword>
<evidence type="ECO:0000313" key="4">
    <source>
        <dbReference type="Proteomes" id="UP001199106"/>
    </source>
</evidence>
<dbReference type="PANTHER" id="PTHR33112">
    <property type="entry name" value="DOMAIN PROTEIN, PUTATIVE-RELATED"/>
    <property type="match status" value="1"/>
</dbReference>
<reference evidence="3" key="1">
    <citation type="submission" date="2021-07" db="EMBL/GenBank/DDBJ databases">
        <title>Genome Resource of American Ginseng Black Spot Pathogen Alternaria panax.</title>
        <authorList>
            <person name="Qiu C."/>
            <person name="Wang W."/>
            <person name="Liu Z."/>
        </authorList>
    </citation>
    <scope>NUCLEOTIDE SEQUENCE</scope>
    <source>
        <strain evidence="3">BNCC115425</strain>
    </source>
</reference>
<proteinExistence type="predicted"/>
<feature type="region of interest" description="Disordered" evidence="1">
    <location>
        <begin position="590"/>
        <end position="612"/>
    </location>
</feature>
<feature type="domain" description="Heterokaryon incompatibility" evidence="2">
    <location>
        <begin position="179"/>
        <end position="320"/>
    </location>
</feature>
<dbReference type="EMBL" id="JAANER010000005">
    <property type="protein sequence ID" value="KAG9189867.1"/>
    <property type="molecule type" value="Genomic_DNA"/>
</dbReference>
<comment type="caution">
    <text evidence="3">The sequence shown here is derived from an EMBL/GenBank/DDBJ whole genome shotgun (WGS) entry which is preliminary data.</text>
</comment>
<dbReference type="Pfam" id="PF06985">
    <property type="entry name" value="HET"/>
    <property type="match status" value="1"/>
</dbReference>
<evidence type="ECO:0000256" key="1">
    <source>
        <dbReference type="SAM" id="MobiDB-lite"/>
    </source>
</evidence>
<dbReference type="AlphaFoldDB" id="A0AAD4I8B2"/>